<sequence length="497" mass="54518">MGAHYRAGNRMQWMKSPAPTPLADLSQISSLSQLIARLNVAGFKGRRTEAEFISIFNSLTTCFKNFSPPPGLVLDYTPRPAMSPDDLIRSFFKFLPPSEFIQGPGAKEPSQGGLVGMISDEAAAANTELALTAEGHPPESRPLRTTHYASSAKHVLAHIIKSIYSHFRGRTCQQAAKRLDGAARFLLRSNSKAAVMEYLLVYSLIQGNAASAVKFQNTQSSLEDIRDDQPQVPHTPHVATNSSPEAGIYNPVLLVSYFDVAKAGYTNEIKKFENYLRKPTDERTVGAMLFGNSLANPITHGKITELGAAVGVDEELLQKVVEWIGLLAMDSSDIVSILMPDAPNVASYLRGVSYFAFENVFKQSSSYVMPGLPCGGNLTGSMLETLTGKKLGKEYFVFKYTTPLQGSSVLPQSVWTPDAESQVARYLKANEQAKGNYLFAQLPRVCVRSSLYKKCSKKPPSDTKTNEQLLCHFINTNQSLFFEVDGEVQLVLNVVLV</sequence>
<dbReference type="AlphaFoldDB" id="U6H5C8"/>
<keyword evidence="2" id="KW-1185">Reference proteome</keyword>
<proteinExistence type="predicted"/>
<reference evidence="1" key="1">
    <citation type="submission" date="2013-10" db="EMBL/GenBank/DDBJ databases">
        <title>Genomic analysis of the causative agents of coccidiosis in chickens.</title>
        <authorList>
            <person name="Reid A.J."/>
            <person name="Blake D."/>
            <person name="Billington K."/>
            <person name="Browne H."/>
            <person name="Dunn M."/>
            <person name="Hung S."/>
            <person name="Kawahara F."/>
            <person name="Miranda-Saavedra D."/>
            <person name="Mourier T."/>
            <person name="Nagra H."/>
            <person name="Otto T.D."/>
            <person name="Rawlings N."/>
            <person name="Sanchez A."/>
            <person name="Sanders M."/>
            <person name="Subramaniam C."/>
            <person name="Tay Y."/>
            <person name="Dear P."/>
            <person name="Doerig C."/>
            <person name="Gruber A."/>
            <person name="Parkinson J."/>
            <person name="Shirley M."/>
            <person name="Wan K.L."/>
            <person name="Berriman M."/>
            <person name="Tomley F."/>
            <person name="Pain A."/>
        </authorList>
    </citation>
    <scope>NUCLEOTIDE SEQUENCE [LARGE SCALE GENOMIC DNA]</scope>
    <source>
        <strain evidence="1">Houghton</strain>
    </source>
</reference>
<evidence type="ECO:0000313" key="1">
    <source>
        <dbReference type="EMBL" id="CDI87791.1"/>
    </source>
</evidence>
<evidence type="ECO:0000313" key="2">
    <source>
        <dbReference type="Proteomes" id="UP000018201"/>
    </source>
</evidence>
<dbReference type="OrthoDB" id="346960at2759"/>
<reference evidence="1" key="2">
    <citation type="submission" date="2013-10" db="EMBL/GenBank/DDBJ databases">
        <authorList>
            <person name="Aslett M."/>
        </authorList>
    </citation>
    <scope>NUCLEOTIDE SEQUENCE [LARGE SCALE GENOMIC DNA]</scope>
    <source>
        <strain evidence="1">Houghton</strain>
    </source>
</reference>
<dbReference type="Proteomes" id="UP000018201">
    <property type="component" value="Unassembled WGS sequence"/>
</dbReference>
<name>U6H5C8_9EIME</name>
<gene>
    <name evidence="1" type="ORF">EPH_0059110</name>
</gene>
<dbReference type="EMBL" id="HG708288">
    <property type="protein sequence ID" value="CDI87791.1"/>
    <property type="molecule type" value="Genomic_DNA"/>
</dbReference>
<organism evidence="1 2">
    <name type="scientific">Eimeria praecox</name>
    <dbReference type="NCBI Taxonomy" id="51316"/>
    <lineage>
        <taxon>Eukaryota</taxon>
        <taxon>Sar</taxon>
        <taxon>Alveolata</taxon>
        <taxon>Apicomplexa</taxon>
        <taxon>Conoidasida</taxon>
        <taxon>Coccidia</taxon>
        <taxon>Eucoccidiorida</taxon>
        <taxon>Eimeriorina</taxon>
        <taxon>Eimeriidae</taxon>
        <taxon>Eimeria</taxon>
    </lineage>
</organism>
<dbReference type="VEuPathDB" id="ToxoDB:EPH_0059110"/>
<accession>U6H5C8</accession>
<protein>
    <submittedName>
        <fullName evidence="1">Uncharacterized protein</fullName>
    </submittedName>
</protein>